<accession>A0A975DCU2</accession>
<dbReference type="NCBIfam" id="NF001266">
    <property type="entry name" value="PRK00228.1-1"/>
    <property type="match status" value="1"/>
</dbReference>
<keyword evidence="4" id="KW-1185">Reference proteome</keyword>
<evidence type="ECO:0000256" key="1">
    <source>
        <dbReference type="ARBA" id="ARBA00009600"/>
    </source>
</evidence>
<dbReference type="PANTHER" id="PTHR30327:SF1">
    <property type="entry name" value="UPF0301 PROTEIN YQGE"/>
    <property type="match status" value="1"/>
</dbReference>
<dbReference type="Gene3D" id="3.40.1740.10">
    <property type="entry name" value="VC0467-like"/>
    <property type="match status" value="1"/>
</dbReference>
<protein>
    <recommendedName>
        <fullName evidence="2">UPF0301 protein J1N51_03750</fullName>
    </recommendedName>
</protein>
<dbReference type="InterPro" id="IPR003774">
    <property type="entry name" value="AlgH-like"/>
</dbReference>
<gene>
    <name evidence="3" type="ORF">J1N51_03750</name>
</gene>
<evidence type="ECO:0000313" key="3">
    <source>
        <dbReference type="EMBL" id="QTH64594.1"/>
    </source>
</evidence>
<reference evidence="3" key="1">
    <citation type="submission" date="2021-03" db="EMBL/GenBank/DDBJ databases">
        <title>Description of Psychrosphaera ytuae sp. nov. isolated from deep sea sediment of South China Sea.</title>
        <authorList>
            <person name="Zhang J."/>
            <person name="Xu X.-D."/>
        </authorList>
    </citation>
    <scope>NUCLEOTIDE SEQUENCE</scope>
    <source>
        <strain evidence="3">MTZ26</strain>
    </source>
</reference>
<name>A0A975DCU2_9GAMM</name>
<dbReference type="HAMAP" id="MF_00758">
    <property type="entry name" value="UPF0301"/>
    <property type="match status" value="1"/>
</dbReference>
<evidence type="ECO:0000313" key="4">
    <source>
        <dbReference type="Proteomes" id="UP000682739"/>
    </source>
</evidence>
<dbReference type="RefSeq" id="WP_208832648.1">
    <property type="nucleotide sequence ID" value="NZ_CP072110.1"/>
</dbReference>
<dbReference type="GO" id="GO:0005829">
    <property type="term" value="C:cytosol"/>
    <property type="evidence" value="ECO:0007669"/>
    <property type="project" value="TreeGrafter"/>
</dbReference>
<dbReference type="KEGG" id="psym:J1N51_03750"/>
<comment type="similarity">
    <text evidence="1 2">Belongs to the UPF0301 (AlgH) family.</text>
</comment>
<dbReference type="Pfam" id="PF02622">
    <property type="entry name" value="DUF179"/>
    <property type="match status" value="1"/>
</dbReference>
<evidence type="ECO:0000256" key="2">
    <source>
        <dbReference type="HAMAP-Rule" id="MF_00758"/>
    </source>
</evidence>
<dbReference type="Proteomes" id="UP000682739">
    <property type="component" value="Chromosome"/>
</dbReference>
<organism evidence="3 4">
    <name type="scientific">Psychrosphaera ytuae</name>
    <dbReference type="NCBI Taxonomy" id="2820710"/>
    <lineage>
        <taxon>Bacteria</taxon>
        <taxon>Pseudomonadati</taxon>
        <taxon>Pseudomonadota</taxon>
        <taxon>Gammaproteobacteria</taxon>
        <taxon>Alteromonadales</taxon>
        <taxon>Pseudoalteromonadaceae</taxon>
        <taxon>Psychrosphaera</taxon>
    </lineage>
</organism>
<sequence>MTVKFSSSLSLANQFLIAMPSMDDGYFQRSVTYICEHDEQGAMGLVVNKQTDMSVKRLLKEIQIDLPETSPLEENMVLAGGPVQTDRGFVLHKGNRTWSSSLQLEEGIMVTTSKDILENLGKKSGPEDFLVTLGYAGWSAGQLEQEIANNSWLTVKADPEVIFNTPASERWETAVKMLGIDISQLTSFAGHA</sequence>
<dbReference type="EMBL" id="CP072110">
    <property type="protein sequence ID" value="QTH64594.1"/>
    <property type="molecule type" value="Genomic_DNA"/>
</dbReference>
<dbReference type="AlphaFoldDB" id="A0A975DCU2"/>
<proteinExistence type="inferred from homology"/>
<dbReference type="SUPFAM" id="SSF143456">
    <property type="entry name" value="VC0467-like"/>
    <property type="match status" value="1"/>
</dbReference>
<dbReference type="PANTHER" id="PTHR30327">
    <property type="entry name" value="UNCHARACTERIZED PROTEIN YQGE"/>
    <property type="match status" value="1"/>
</dbReference>